<keyword evidence="2" id="KW-1185">Reference proteome</keyword>
<evidence type="ECO:0000313" key="1">
    <source>
        <dbReference type="EMBL" id="GAA5815899.1"/>
    </source>
</evidence>
<reference evidence="1 2" key="1">
    <citation type="submission" date="2024-04" db="EMBL/GenBank/DDBJ databases">
        <title>genome sequences of Mucor flavus KT1a and Helicostylum pulchrum KT1b strains isolated from the surface of a dry-aged beef.</title>
        <authorList>
            <person name="Toyotome T."/>
            <person name="Hosono M."/>
            <person name="Torimaru M."/>
            <person name="Fukuda K."/>
            <person name="Mikami N."/>
        </authorList>
    </citation>
    <scope>NUCLEOTIDE SEQUENCE [LARGE SCALE GENOMIC DNA]</scope>
    <source>
        <strain evidence="1 2">KT1a</strain>
    </source>
</reference>
<comment type="caution">
    <text evidence="1">The sequence shown here is derived from an EMBL/GenBank/DDBJ whole genome shotgun (WGS) entry which is preliminary data.</text>
</comment>
<protein>
    <submittedName>
        <fullName evidence="1">Uncharacterized protein</fullName>
    </submittedName>
</protein>
<name>A0ABP9Z9V2_9FUNG</name>
<evidence type="ECO:0000313" key="2">
    <source>
        <dbReference type="Proteomes" id="UP001473302"/>
    </source>
</evidence>
<proteinExistence type="predicted"/>
<sequence length="103" mass="11723">MLLQRLKMKIKVENLLLGLWFLNALVISSLRLDNNTEPEVGASTYSFAATPSTRIYISKKNIEKANASVDKEQVYFNQQNYNSKLGQLKSYLTCPNICNEKCT</sequence>
<accession>A0ABP9Z9V2</accession>
<gene>
    <name evidence="1" type="ORF">MFLAVUS_009418</name>
</gene>
<dbReference type="Proteomes" id="UP001473302">
    <property type="component" value="Unassembled WGS sequence"/>
</dbReference>
<organism evidence="1 2">
    <name type="scientific">Mucor flavus</name>
    <dbReference type="NCBI Taxonomy" id="439312"/>
    <lineage>
        <taxon>Eukaryota</taxon>
        <taxon>Fungi</taxon>
        <taxon>Fungi incertae sedis</taxon>
        <taxon>Mucoromycota</taxon>
        <taxon>Mucoromycotina</taxon>
        <taxon>Mucoromycetes</taxon>
        <taxon>Mucorales</taxon>
        <taxon>Mucorineae</taxon>
        <taxon>Mucoraceae</taxon>
        <taxon>Mucor</taxon>
    </lineage>
</organism>
<dbReference type="EMBL" id="BAABUK010000028">
    <property type="protein sequence ID" value="GAA5815899.1"/>
    <property type="molecule type" value="Genomic_DNA"/>
</dbReference>